<dbReference type="AlphaFoldDB" id="A0A8S2XTX4"/>
<dbReference type="Gene3D" id="3.30.60.90">
    <property type="match status" value="1"/>
</dbReference>
<dbReference type="InterPro" id="IPR043145">
    <property type="entry name" value="Znf_ZZ_sf"/>
</dbReference>
<evidence type="ECO:0000313" key="8">
    <source>
        <dbReference type="EMBL" id="CAF4513327.1"/>
    </source>
</evidence>
<dbReference type="PROSITE" id="PS50135">
    <property type="entry name" value="ZF_ZZ_2"/>
    <property type="match status" value="1"/>
</dbReference>
<gene>
    <name evidence="8" type="ORF">GIL414_LOCUS35277</name>
    <name evidence="9" type="ORF">GIL414_LOCUS35300</name>
    <name evidence="6" type="ORF">SMN809_LOCUS34556</name>
    <name evidence="7" type="ORF">SMN809_LOCUS34557</name>
</gene>
<dbReference type="SMART" id="SM00291">
    <property type="entry name" value="ZnF_ZZ"/>
    <property type="match status" value="1"/>
</dbReference>
<evidence type="ECO:0000313" key="9">
    <source>
        <dbReference type="EMBL" id="CAF4513764.1"/>
    </source>
</evidence>
<keyword evidence="3" id="KW-0862">Zinc</keyword>
<keyword evidence="1" id="KW-0479">Metal-binding</keyword>
<dbReference type="GO" id="GO:0045202">
    <property type="term" value="C:synapse"/>
    <property type="evidence" value="ECO:0007669"/>
    <property type="project" value="TreeGrafter"/>
</dbReference>
<feature type="non-terminal residue" evidence="9">
    <location>
        <position position="63"/>
    </location>
</feature>
<organism evidence="9 10">
    <name type="scientific">Rotaria magnacalcarata</name>
    <dbReference type="NCBI Taxonomy" id="392030"/>
    <lineage>
        <taxon>Eukaryota</taxon>
        <taxon>Metazoa</taxon>
        <taxon>Spiralia</taxon>
        <taxon>Gnathifera</taxon>
        <taxon>Rotifera</taxon>
        <taxon>Eurotatoria</taxon>
        <taxon>Bdelloidea</taxon>
        <taxon>Philodinida</taxon>
        <taxon>Philodinidae</taxon>
        <taxon>Rotaria</taxon>
    </lineage>
</organism>
<keyword evidence="2 4" id="KW-0863">Zinc-finger</keyword>
<dbReference type="Proteomes" id="UP000681720">
    <property type="component" value="Unassembled WGS sequence"/>
</dbReference>
<feature type="non-terminal residue" evidence="9">
    <location>
        <position position="1"/>
    </location>
</feature>
<evidence type="ECO:0000313" key="7">
    <source>
        <dbReference type="EMBL" id="CAF4492921.1"/>
    </source>
</evidence>
<dbReference type="EMBL" id="CAJOBI010079676">
    <property type="protein sequence ID" value="CAF4492893.1"/>
    <property type="molecule type" value="Genomic_DNA"/>
</dbReference>
<evidence type="ECO:0000259" key="5">
    <source>
        <dbReference type="PROSITE" id="PS50135"/>
    </source>
</evidence>
<dbReference type="Proteomes" id="UP000676336">
    <property type="component" value="Unassembled WGS sequence"/>
</dbReference>
<evidence type="ECO:0000313" key="6">
    <source>
        <dbReference type="EMBL" id="CAF4492893.1"/>
    </source>
</evidence>
<dbReference type="SUPFAM" id="SSF57850">
    <property type="entry name" value="RING/U-box"/>
    <property type="match status" value="1"/>
</dbReference>
<dbReference type="GO" id="GO:0099536">
    <property type="term" value="P:synaptic signaling"/>
    <property type="evidence" value="ECO:0007669"/>
    <property type="project" value="TreeGrafter"/>
</dbReference>
<dbReference type="GO" id="GO:0005886">
    <property type="term" value="C:plasma membrane"/>
    <property type="evidence" value="ECO:0007669"/>
    <property type="project" value="TreeGrafter"/>
</dbReference>
<evidence type="ECO:0000256" key="1">
    <source>
        <dbReference type="ARBA" id="ARBA00022723"/>
    </source>
</evidence>
<dbReference type="PANTHER" id="PTHR12268:SF27">
    <property type="entry name" value="DYSTROBREVIN, ISOFORM F"/>
    <property type="match status" value="1"/>
</dbReference>
<evidence type="ECO:0000313" key="10">
    <source>
        <dbReference type="Proteomes" id="UP000681720"/>
    </source>
</evidence>
<feature type="domain" description="ZZ-type" evidence="5">
    <location>
        <begin position="1"/>
        <end position="53"/>
    </location>
</feature>
<evidence type="ECO:0000256" key="4">
    <source>
        <dbReference type="PROSITE-ProRule" id="PRU00228"/>
    </source>
</evidence>
<accession>A0A8S2XTX4</accession>
<dbReference type="PANTHER" id="PTHR12268">
    <property type="entry name" value="E3 UBIQUITIN-PROTEIN LIGASE KCMF1"/>
    <property type="match status" value="1"/>
</dbReference>
<dbReference type="InterPro" id="IPR000433">
    <property type="entry name" value="Znf_ZZ"/>
</dbReference>
<evidence type="ECO:0000256" key="3">
    <source>
        <dbReference type="ARBA" id="ARBA00022833"/>
    </source>
</evidence>
<proteinExistence type="predicted"/>
<dbReference type="GO" id="GO:0008270">
    <property type="term" value="F:zinc ion binding"/>
    <property type="evidence" value="ECO:0007669"/>
    <property type="project" value="UniProtKB-KW"/>
</dbReference>
<dbReference type="EMBL" id="CAJOBJ010084068">
    <property type="protein sequence ID" value="CAF4513327.1"/>
    <property type="molecule type" value="Genomic_DNA"/>
</dbReference>
<reference evidence="9" key="1">
    <citation type="submission" date="2021-02" db="EMBL/GenBank/DDBJ databases">
        <authorList>
            <person name="Nowell W R."/>
        </authorList>
    </citation>
    <scope>NUCLEOTIDE SEQUENCE</scope>
</reference>
<name>A0A8S2XTX4_9BILA</name>
<dbReference type="InterPro" id="IPR050774">
    <property type="entry name" value="KCMF1/Dystrophin"/>
</dbReference>
<evidence type="ECO:0000256" key="2">
    <source>
        <dbReference type="ARBA" id="ARBA00022771"/>
    </source>
</evidence>
<sequence length="63" mass="7628">SACQRASFSGFRYKCQQCHDRAYQLCQDCFWRGRVSDQHLPTHEMKEYTFFTSPVKEFRQSIR</sequence>
<dbReference type="Pfam" id="PF00569">
    <property type="entry name" value="ZZ"/>
    <property type="match status" value="1"/>
</dbReference>
<dbReference type="EMBL" id="CAJOBJ010084168">
    <property type="protein sequence ID" value="CAF4513764.1"/>
    <property type="molecule type" value="Genomic_DNA"/>
</dbReference>
<dbReference type="EMBL" id="CAJOBI010079677">
    <property type="protein sequence ID" value="CAF4492921.1"/>
    <property type="molecule type" value="Genomic_DNA"/>
</dbReference>
<comment type="caution">
    <text evidence="9">The sequence shown here is derived from an EMBL/GenBank/DDBJ whole genome shotgun (WGS) entry which is preliminary data.</text>
</comment>
<protein>
    <recommendedName>
        <fullName evidence="5">ZZ-type domain-containing protein</fullName>
    </recommendedName>
</protein>